<keyword evidence="4 5" id="KW-0472">Membrane</keyword>
<name>A0A7V8U7Z0_9SPHN</name>
<dbReference type="PANTHER" id="PTHR42718">
    <property type="entry name" value="MAJOR FACILITATOR SUPERFAMILY MULTIDRUG TRANSPORTER MFSC"/>
    <property type="match status" value="1"/>
</dbReference>
<dbReference type="Proteomes" id="UP000589292">
    <property type="component" value="Unassembled WGS sequence"/>
</dbReference>
<dbReference type="RefSeq" id="WP_181266523.1">
    <property type="nucleotide sequence ID" value="NZ_BAAAGB010000002.1"/>
</dbReference>
<comment type="caution">
    <text evidence="7">The sequence shown here is derived from an EMBL/GenBank/DDBJ whole genome shotgun (WGS) entry which is preliminary data.</text>
</comment>
<evidence type="ECO:0000256" key="4">
    <source>
        <dbReference type="ARBA" id="ARBA00023136"/>
    </source>
</evidence>
<dbReference type="GO" id="GO:0022857">
    <property type="term" value="F:transmembrane transporter activity"/>
    <property type="evidence" value="ECO:0007669"/>
    <property type="project" value="InterPro"/>
</dbReference>
<dbReference type="PROSITE" id="PS50850">
    <property type="entry name" value="MFS"/>
    <property type="match status" value="1"/>
</dbReference>
<sequence length="473" mass="48831">MNEPVPLTKRQQNLALVTLIVAVVLEIVDLTIVNTALPAITSGLNASAEAIQWTIAGYALSFALLLMAGGRLGDSLGYRRVFLWGVAGFTLASVACGLAQTPEQLVLSRLAQGACGAIMSPQALALMQVLFTPLERVSKLALFGLVGGLAAIAGPILGGLLIQLDLFGLGWRLIFLINLPIGLFALASGWFFLPDRKSSHPAGFDLLGVLVFGMAVFCLLWPLTRAENGWGVAEIGALLLVAPLLFVVWRHVSARVRARQPALFDPSLLSILPFRLGLGISVAFAAANAGFLLIFAFALQSERGESPLTTGLLHMPYGLGAMIGIAVLGRNFLPRYGKWVLVLGGLTLMVAGAGVLLGIGWLGLSKAALAPLLIVSGLGMGSLSGSIAPVSVAQVDRDHAGAASGMMKTAQQVGGALGIALAGSVYFVWGQGAGVPPSTAAIAVIASLLAITVVFAARLPGNLFAAKPASAAH</sequence>
<feature type="transmembrane region" description="Helical" evidence="5">
    <location>
        <begin position="276"/>
        <end position="299"/>
    </location>
</feature>
<dbReference type="Gene3D" id="1.20.1250.20">
    <property type="entry name" value="MFS general substrate transporter like domains"/>
    <property type="match status" value="1"/>
</dbReference>
<evidence type="ECO:0000313" key="8">
    <source>
        <dbReference type="Proteomes" id="UP000589292"/>
    </source>
</evidence>
<protein>
    <submittedName>
        <fullName evidence="7">MFS transporter</fullName>
    </submittedName>
</protein>
<keyword evidence="2 5" id="KW-0812">Transmembrane</keyword>
<reference evidence="7 8" key="1">
    <citation type="journal article" date="1994" name="Int. J. Syst. Bacteriol.">
        <title>Phylogenetic positions of novel aerobic, bacteriochlorophyll a-containing bacteria and description of Roseococcus thiosulfatophilus gen. nov., sp. nov., Erythromicrobium ramosum gen. nov., sp. nov., and Erythrobacter litoralis sp. nov.</title>
        <authorList>
            <person name="Yurkov V."/>
            <person name="Stackebrandt E."/>
            <person name="Holmes A."/>
            <person name="Fuerst J.A."/>
            <person name="Hugenholtz P."/>
            <person name="Golecki J."/>
            <person name="Gad'on N."/>
            <person name="Gorlenko V.M."/>
            <person name="Kompantseva E.I."/>
            <person name="Drews G."/>
        </authorList>
    </citation>
    <scope>NUCLEOTIDE SEQUENCE [LARGE SCALE GENOMIC DNA]</scope>
    <source>
        <strain evidence="7 8">KR-99</strain>
    </source>
</reference>
<proteinExistence type="predicted"/>
<feature type="transmembrane region" description="Helical" evidence="5">
    <location>
        <begin position="81"/>
        <end position="100"/>
    </location>
</feature>
<gene>
    <name evidence="7" type="ORF">FG486_04035</name>
</gene>
<dbReference type="Gene3D" id="1.20.1720.10">
    <property type="entry name" value="Multidrug resistance protein D"/>
    <property type="match status" value="1"/>
</dbReference>
<evidence type="ECO:0000256" key="2">
    <source>
        <dbReference type="ARBA" id="ARBA00022692"/>
    </source>
</evidence>
<feature type="transmembrane region" description="Helical" evidence="5">
    <location>
        <begin position="50"/>
        <end position="69"/>
    </location>
</feature>
<feature type="transmembrane region" description="Helical" evidence="5">
    <location>
        <begin position="142"/>
        <end position="164"/>
    </location>
</feature>
<evidence type="ECO:0000256" key="1">
    <source>
        <dbReference type="ARBA" id="ARBA00004141"/>
    </source>
</evidence>
<dbReference type="PANTHER" id="PTHR42718:SF39">
    <property type="entry name" value="ACTINORHODIN TRANSPORTER-RELATED"/>
    <property type="match status" value="1"/>
</dbReference>
<dbReference type="InterPro" id="IPR036259">
    <property type="entry name" value="MFS_trans_sf"/>
</dbReference>
<feature type="transmembrane region" description="Helical" evidence="5">
    <location>
        <begin position="340"/>
        <end position="362"/>
    </location>
</feature>
<feature type="transmembrane region" description="Helical" evidence="5">
    <location>
        <begin position="170"/>
        <end position="192"/>
    </location>
</feature>
<dbReference type="EMBL" id="VDES01000001">
    <property type="protein sequence ID" value="MBA1373494.1"/>
    <property type="molecule type" value="Genomic_DNA"/>
</dbReference>
<feature type="transmembrane region" description="Helical" evidence="5">
    <location>
        <begin position="413"/>
        <end position="432"/>
    </location>
</feature>
<feature type="transmembrane region" description="Helical" evidence="5">
    <location>
        <begin position="106"/>
        <end position="130"/>
    </location>
</feature>
<feature type="transmembrane region" description="Helical" evidence="5">
    <location>
        <begin position="368"/>
        <end position="392"/>
    </location>
</feature>
<evidence type="ECO:0000313" key="7">
    <source>
        <dbReference type="EMBL" id="MBA1373494.1"/>
    </source>
</evidence>
<dbReference type="AlphaFoldDB" id="A0A7V8U7Z0"/>
<evidence type="ECO:0000259" key="6">
    <source>
        <dbReference type="PROSITE" id="PS50850"/>
    </source>
</evidence>
<keyword evidence="8" id="KW-1185">Reference proteome</keyword>
<feature type="transmembrane region" description="Helical" evidence="5">
    <location>
        <begin position="229"/>
        <end position="249"/>
    </location>
</feature>
<comment type="subcellular location">
    <subcellularLocation>
        <location evidence="1">Membrane</location>
        <topology evidence="1">Multi-pass membrane protein</topology>
    </subcellularLocation>
</comment>
<dbReference type="GO" id="GO:0016020">
    <property type="term" value="C:membrane"/>
    <property type="evidence" value="ECO:0007669"/>
    <property type="project" value="UniProtKB-SubCell"/>
</dbReference>
<dbReference type="CDD" id="cd17321">
    <property type="entry name" value="MFS_MMR_MDR_like"/>
    <property type="match status" value="1"/>
</dbReference>
<accession>A0A7V8U7Z0</accession>
<evidence type="ECO:0000256" key="5">
    <source>
        <dbReference type="SAM" id="Phobius"/>
    </source>
</evidence>
<feature type="transmembrane region" description="Helical" evidence="5">
    <location>
        <begin position="14"/>
        <end position="38"/>
    </location>
</feature>
<feature type="domain" description="Major facilitator superfamily (MFS) profile" evidence="6">
    <location>
        <begin position="15"/>
        <end position="458"/>
    </location>
</feature>
<keyword evidence="3 5" id="KW-1133">Transmembrane helix</keyword>
<dbReference type="InterPro" id="IPR011701">
    <property type="entry name" value="MFS"/>
</dbReference>
<evidence type="ECO:0000256" key="3">
    <source>
        <dbReference type="ARBA" id="ARBA00022989"/>
    </source>
</evidence>
<feature type="transmembrane region" description="Helical" evidence="5">
    <location>
        <begin position="438"/>
        <end position="457"/>
    </location>
</feature>
<dbReference type="SUPFAM" id="SSF103473">
    <property type="entry name" value="MFS general substrate transporter"/>
    <property type="match status" value="1"/>
</dbReference>
<organism evidence="7 8">
    <name type="scientific">Sphingomonas ursincola</name>
    <dbReference type="NCBI Taxonomy" id="56361"/>
    <lineage>
        <taxon>Bacteria</taxon>
        <taxon>Pseudomonadati</taxon>
        <taxon>Pseudomonadota</taxon>
        <taxon>Alphaproteobacteria</taxon>
        <taxon>Sphingomonadales</taxon>
        <taxon>Sphingomonadaceae</taxon>
        <taxon>Sphingomonas</taxon>
    </lineage>
</organism>
<dbReference type="Pfam" id="PF07690">
    <property type="entry name" value="MFS_1"/>
    <property type="match status" value="1"/>
</dbReference>
<feature type="transmembrane region" description="Helical" evidence="5">
    <location>
        <begin position="311"/>
        <end position="328"/>
    </location>
</feature>
<feature type="transmembrane region" description="Helical" evidence="5">
    <location>
        <begin position="204"/>
        <end position="223"/>
    </location>
</feature>
<dbReference type="InterPro" id="IPR020846">
    <property type="entry name" value="MFS_dom"/>
</dbReference>